<organism evidence="2 3">
    <name type="scientific">Haematococcus lacustris</name>
    <name type="common">Green alga</name>
    <name type="synonym">Haematococcus pluvialis</name>
    <dbReference type="NCBI Taxonomy" id="44745"/>
    <lineage>
        <taxon>Eukaryota</taxon>
        <taxon>Viridiplantae</taxon>
        <taxon>Chlorophyta</taxon>
        <taxon>core chlorophytes</taxon>
        <taxon>Chlorophyceae</taxon>
        <taxon>CS clade</taxon>
        <taxon>Chlamydomonadales</taxon>
        <taxon>Haematococcaceae</taxon>
        <taxon>Haematococcus</taxon>
    </lineage>
</organism>
<evidence type="ECO:0000259" key="1">
    <source>
        <dbReference type="Pfam" id="PF00188"/>
    </source>
</evidence>
<gene>
    <name evidence="2" type="ORF">HaLaN_06805</name>
</gene>
<dbReference type="InterPro" id="IPR018244">
    <property type="entry name" value="Allrgn_V5/Tpx1_CS"/>
</dbReference>
<accession>A0A699YMK0</accession>
<evidence type="ECO:0000313" key="2">
    <source>
        <dbReference type="EMBL" id="GFH11323.1"/>
    </source>
</evidence>
<dbReference type="Proteomes" id="UP000485058">
    <property type="component" value="Unassembled WGS sequence"/>
</dbReference>
<proteinExistence type="predicted"/>
<sequence>MEAFDSLPRLLMQHCKNVHIQALLYYRYNEQALYSYTLARYSRSTGHFTQMVWKDTTQVGCASAVSRCNARTVLPTWQLAGSRQFQGQRPTPGALNRWPCMGGVHGNLDGTCHERIQAHAMIVVSWIPRTFTSHIAFLNSTRGHTKDLAHNVPHALSGSGGVVN</sequence>
<dbReference type="InterPro" id="IPR014044">
    <property type="entry name" value="CAP_dom"/>
</dbReference>
<keyword evidence="3" id="KW-1185">Reference proteome</keyword>
<name>A0A699YMK0_HAELA</name>
<dbReference type="AlphaFoldDB" id="A0A699YMK0"/>
<dbReference type="PROSITE" id="PS01009">
    <property type="entry name" value="CRISP_1"/>
    <property type="match status" value="1"/>
</dbReference>
<dbReference type="Gene3D" id="3.40.33.10">
    <property type="entry name" value="CAP"/>
    <property type="match status" value="1"/>
</dbReference>
<feature type="domain" description="SCP" evidence="1">
    <location>
        <begin position="28"/>
        <end position="69"/>
    </location>
</feature>
<dbReference type="Pfam" id="PF00188">
    <property type="entry name" value="CAP"/>
    <property type="match status" value="1"/>
</dbReference>
<dbReference type="InterPro" id="IPR035940">
    <property type="entry name" value="CAP_sf"/>
</dbReference>
<reference evidence="2 3" key="1">
    <citation type="submission" date="2020-02" db="EMBL/GenBank/DDBJ databases">
        <title>Draft genome sequence of Haematococcus lacustris strain NIES-144.</title>
        <authorList>
            <person name="Morimoto D."/>
            <person name="Nakagawa S."/>
            <person name="Yoshida T."/>
            <person name="Sawayama S."/>
        </authorList>
    </citation>
    <scope>NUCLEOTIDE SEQUENCE [LARGE SCALE GENOMIC DNA]</scope>
    <source>
        <strain evidence="2 3">NIES-144</strain>
    </source>
</reference>
<protein>
    <submittedName>
        <fullName evidence="2">SCP domain-containing protein</fullName>
    </submittedName>
</protein>
<evidence type="ECO:0000313" key="3">
    <source>
        <dbReference type="Proteomes" id="UP000485058"/>
    </source>
</evidence>
<dbReference type="EMBL" id="BLLF01000393">
    <property type="protein sequence ID" value="GFH11323.1"/>
    <property type="molecule type" value="Genomic_DNA"/>
</dbReference>
<dbReference type="SUPFAM" id="SSF55797">
    <property type="entry name" value="PR-1-like"/>
    <property type="match status" value="1"/>
</dbReference>
<comment type="caution">
    <text evidence="2">The sequence shown here is derived from an EMBL/GenBank/DDBJ whole genome shotgun (WGS) entry which is preliminary data.</text>
</comment>
<dbReference type="GO" id="GO:0005576">
    <property type="term" value="C:extracellular region"/>
    <property type="evidence" value="ECO:0007669"/>
    <property type="project" value="InterPro"/>
</dbReference>